<dbReference type="EMBL" id="KE682674">
    <property type="protein sequence ID" value="ERE66442.1"/>
    <property type="molecule type" value="Genomic_DNA"/>
</dbReference>
<evidence type="ECO:0000256" key="5">
    <source>
        <dbReference type="ARBA" id="ARBA00023136"/>
    </source>
</evidence>
<name>A0A061HVV9_CRIGR</name>
<organism evidence="8 9">
    <name type="scientific">Cricetulus griseus</name>
    <name type="common">Chinese hamster</name>
    <name type="synonym">Cricetulus barabensis griseus</name>
    <dbReference type="NCBI Taxonomy" id="10029"/>
    <lineage>
        <taxon>Eukaryota</taxon>
        <taxon>Metazoa</taxon>
        <taxon>Chordata</taxon>
        <taxon>Craniata</taxon>
        <taxon>Vertebrata</taxon>
        <taxon>Euteleostomi</taxon>
        <taxon>Mammalia</taxon>
        <taxon>Eutheria</taxon>
        <taxon>Euarchontoglires</taxon>
        <taxon>Glires</taxon>
        <taxon>Rodentia</taxon>
        <taxon>Myomorpha</taxon>
        <taxon>Muroidea</taxon>
        <taxon>Cricetidae</taxon>
        <taxon>Cricetinae</taxon>
        <taxon>Cricetulus</taxon>
    </lineage>
</organism>
<dbReference type="AlphaFoldDB" id="A0A061HVV9"/>
<evidence type="ECO:0000256" key="2">
    <source>
        <dbReference type="ARBA" id="ARBA00022692"/>
    </source>
</evidence>
<feature type="domain" description="C-type lectin" evidence="7">
    <location>
        <begin position="261"/>
        <end position="370"/>
    </location>
</feature>
<evidence type="ECO:0000259" key="7">
    <source>
        <dbReference type="PROSITE" id="PS50041"/>
    </source>
</evidence>
<evidence type="ECO:0000313" key="9">
    <source>
        <dbReference type="Proteomes" id="UP000030759"/>
    </source>
</evidence>
<dbReference type="CDD" id="cd03593">
    <property type="entry name" value="CLECT_NK_receptors_like"/>
    <property type="match status" value="2"/>
</dbReference>
<evidence type="ECO:0000256" key="6">
    <source>
        <dbReference type="SAM" id="Phobius"/>
    </source>
</evidence>
<keyword evidence="2 6" id="KW-0812">Transmembrane</keyword>
<evidence type="ECO:0000256" key="1">
    <source>
        <dbReference type="ARBA" id="ARBA00004167"/>
    </source>
</evidence>
<feature type="domain" description="C-type lectin" evidence="7">
    <location>
        <begin position="72"/>
        <end position="174"/>
    </location>
</feature>
<dbReference type="PANTHER" id="PTHR46746:SF5">
    <property type="entry name" value="C-TYPE LECTIN DOMAIN-CONTAINING PROTEIN"/>
    <property type="match status" value="1"/>
</dbReference>
<sequence length="378" mass="43856">MLNSEITGKKLQGQCFRIVSVESPVKLYCCYGVITVLTVAVFALSVALSARRQEQTSIKNIPANCLRNWIGFGSKCFYFSENTNDWTFSQNFCKEQEAHLAQFDSDEELEFLKRYKGAFDYWIGLRRESPEHPWMWTDNTQYNSSMVGQMQHAERVTVKKPRKHYYPCQHKWTYKDYPECPRWHGIALRLASFAVVFLVATVIGLVIYVSHLSRYSLIDKPNEGIPGNNETRYCGCMDIPREGQQDKTSTGKSCPEDWFQKQGKCYKFYMNFKSWIHSEISCAVKKSHLLVIQDKAELDFIQSKIHDGVYFWIGLNVTDTRKTWTWLDGTPLHPQLFQVTGQLEDNACALITRKGIFSEKCFIDHHWICQDSSTEDSV</sequence>
<keyword evidence="4 6" id="KW-1133">Transmembrane helix</keyword>
<dbReference type="PANTHER" id="PTHR46746">
    <property type="entry name" value="KILLER CELL LECTIN-LIKE RECEPTOR SUBFAMILY F MEMBER 2"/>
    <property type="match status" value="1"/>
</dbReference>
<evidence type="ECO:0000313" key="8">
    <source>
        <dbReference type="EMBL" id="ERE66442.1"/>
    </source>
</evidence>
<proteinExistence type="predicted"/>
<protein>
    <submittedName>
        <fullName evidence="8">C-type lectin domain family 2 member D11-like protein</fullName>
    </submittedName>
</protein>
<dbReference type="InterPro" id="IPR016186">
    <property type="entry name" value="C-type_lectin-like/link_sf"/>
</dbReference>
<reference evidence="9" key="1">
    <citation type="journal article" date="2013" name="Nat. Biotechnol.">
        <title>Chinese hamster genome sequenced from sorted chromosomes.</title>
        <authorList>
            <person name="Brinkrolf K."/>
            <person name="Rupp O."/>
            <person name="Laux H."/>
            <person name="Kollin F."/>
            <person name="Ernst W."/>
            <person name="Linke B."/>
            <person name="Kofler R."/>
            <person name="Romand S."/>
            <person name="Hesse F."/>
            <person name="Budach W.E."/>
            <person name="Galosy S."/>
            <person name="Muller D."/>
            <person name="Noll T."/>
            <person name="Wienberg J."/>
            <person name="Jostock T."/>
            <person name="Leonard M."/>
            <person name="Grillari J."/>
            <person name="Tauch A."/>
            <person name="Goesmann A."/>
            <person name="Helk B."/>
            <person name="Mott J.E."/>
            <person name="Puhler A."/>
            <person name="Borth N."/>
        </authorList>
    </citation>
    <scope>NUCLEOTIDE SEQUENCE [LARGE SCALE GENOMIC DNA]</scope>
    <source>
        <strain evidence="9">17A/GY</strain>
    </source>
</reference>
<dbReference type="GO" id="GO:0016020">
    <property type="term" value="C:membrane"/>
    <property type="evidence" value="ECO:0007669"/>
    <property type="project" value="UniProtKB-SubCell"/>
</dbReference>
<dbReference type="Pfam" id="PF00059">
    <property type="entry name" value="Lectin_C"/>
    <property type="match status" value="2"/>
</dbReference>
<keyword evidence="3 8" id="KW-0430">Lectin</keyword>
<dbReference type="InterPro" id="IPR016187">
    <property type="entry name" value="CTDL_fold"/>
</dbReference>
<feature type="transmembrane region" description="Helical" evidence="6">
    <location>
        <begin position="186"/>
        <end position="209"/>
    </location>
</feature>
<dbReference type="InterPro" id="IPR051379">
    <property type="entry name" value="C-type_Lectin_Receptor_IMM"/>
</dbReference>
<dbReference type="InterPro" id="IPR033992">
    <property type="entry name" value="NKR-like_CTLD"/>
</dbReference>
<gene>
    <name evidence="8" type="ORF">H671_8g19443</name>
</gene>
<dbReference type="Gene3D" id="3.10.100.10">
    <property type="entry name" value="Mannose-Binding Protein A, subunit A"/>
    <property type="match status" value="2"/>
</dbReference>
<dbReference type="GO" id="GO:0030246">
    <property type="term" value="F:carbohydrate binding"/>
    <property type="evidence" value="ECO:0007669"/>
    <property type="project" value="UniProtKB-KW"/>
</dbReference>
<evidence type="ECO:0000256" key="3">
    <source>
        <dbReference type="ARBA" id="ARBA00022734"/>
    </source>
</evidence>
<keyword evidence="5 6" id="KW-0472">Membrane</keyword>
<feature type="transmembrane region" description="Helical" evidence="6">
    <location>
        <begin position="25"/>
        <end position="50"/>
    </location>
</feature>
<evidence type="ECO:0000256" key="4">
    <source>
        <dbReference type="ARBA" id="ARBA00022989"/>
    </source>
</evidence>
<accession>A0A061HVV9</accession>
<dbReference type="SUPFAM" id="SSF56436">
    <property type="entry name" value="C-type lectin-like"/>
    <property type="match status" value="2"/>
</dbReference>
<dbReference type="PROSITE" id="PS50041">
    <property type="entry name" value="C_TYPE_LECTIN_2"/>
    <property type="match status" value="2"/>
</dbReference>
<comment type="subcellular location">
    <subcellularLocation>
        <location evidence="1">Membrane</location>
        <topology evidence="1">Single-pass membrane protein</topology>
    </subcellularLocation>
</comment>
<dbReference type="Proteomes" id="UP000030759">
    <property type="component" value="Unassembled WGS sequence"/>
</dbReference>
<dbReference type="SMART" id="SM00034">
    <property type="entry name" value="CLECT"/>
    <property type="match status" value="2"/>
</dbReference>
<dbReference type="InterPro" id="IPR001304">
    <property type="entry name" value="C-type_lectin-like"/>
</dbReference>